<comment type="subcellular location">
    <subcellularLocation>
        <location evidence="1">Nucleus</location>
    </subcellularLocation>
</comment>
<dbReference type="SMART" id="SM00355">
    <property type="entry name" value="ZnF_C2H2"/>
    <property type="match status" value="2"/>
</dbReference>
<evidence type="ECO:0000256" key="2">
    <source>
        <dbReference type="ARBA" id="ARBA00022723"/>
    </source>
</evidence>
<accession>A0AAV2S6X1</accession>
<dbReference type="GO" id="GO:0008270">
    <property type="term" value="F:zinc ion binding"/>
    <property type="evidence" value="ECO:0007669"/>
    <property type="project" value="UniProtKB-KW"/>
</dbReference>
<keyword evidence="2" id="KW-0479">Metal-binding</keyword>
<evidence type="ECO:0000313" key="9">
    <source>
        <dbReference type="EMBL" id="CAL4169393.1"/>
    </source>
</evidence>
<dbReference type="PANTHER" id="PTHR23226:SF416">
    <property type="entry name" value="FI01424P"/>
    <property type="match status" value="1"/>
</dbReference>
<keyword evidence="3" id="KW-0677">Repeat</keyword>
<keyword evidence="4 7" id="KW-0863">Zinc-finger</keyword>
<evidence type="ECO:0000256" key="7">
    <source>
        <dbReference type="PROSITE-ProRule" id="PRU00042"/>
    </source>
</evidence>
<keyword evidence="10" id="KW-1185">Reference proteome</keyword>
<dbReference type="PANTHER" id="PTHR23226">
    <property type="entry name" value="ZINC FINGER AND SCAN DOMAIN-CONTAINING"/>
    <property type="match status" value="1"/>
</dbReference>
<keyword evidence="5" id="KW-0862">Zinc</keyword>
<feature type="domain" description="C2H2-type" evidence="8">
    <location>
        <begin position="113"/>
        <end position="140"/>
    </location>
</feature>
<dbReference type="PROSITE" id="PS00028">
    <property type="entry name" value="ZINC_FINGER_C2H2_1"/>
    <property type="match status" value="2"/>
</dbReference>
<organism evidence="9 10">
    <name type="scientific">Meganyctiphanes norvegica</name>
    <name type="common">Northern krill</name>
    <name type="synonym">Thysanopoda norvegica</name>
    <dbReference type="NCBI Taxonomy" id="48144"/>
    <lineage>
        <taxon>Eukaryota</taxon>
        <taxon>Metazoa</taxon>
        <taxon>Ecdysozoa</taxon>
        <taxon>Arthropoda</taxon>
        <taxon>Crustacea</taxon>
        <taxon>Multicrustacea</taxon>
        <taxon>Malacostraca</taxon>
        <taxon>Eumalacostraca</taxon>
        <taxon>Eucarida</taxon>
        <taxon>Euphausiacea</taxon>
        <taxon>Euphausiidae</taxon>
        <taxon>Meganyctiphanes</taxon>
    </lineage>
</organism>
<evidence type="ECO:0000256" key="4">
    <source>
        <dbReference type="ARBA" id="ARBA00022771"/>
    </source>
</evidence>
<dbReference type="Pfam" id="PF00096">
    <property type="entry name" value="zf-C2H2"/>
    <property type="match status" value="2"/>
</dbReference>
<evidence type="ECO:0000256" key="6">
    <source>
        <dbReference type="ARBA" id="ARBA00023242"/>
    </source>
</evidence>
<evidence type="ECO:0000256" key="3">
    <source>
        <dbReference type="ARBA" id="ARBA00022737"/>
    </source>
</evidence>
<feature type="non-terminal residue" evidence="9">
    <location>
        <position position="165"/>
    </location>
</feature>
<dbReference type="EMBL" id="CAXKWB010050171">
    <property type="protein sequence ID" value="CAL4169393.1"/>
    <property type="molecule type" value="Genomic_DNA"/>
</dbReference>
<sequence>MSESIIKEAFVVQFPQPISFCNIRNTNNLNKVDRAKHNEIGTKPEEESYLHNSTFGKLDVMVKEENEYNEEPMHIQNDNIRCKEELEIKEEPLDFTGENFHSHQIVHTGNKPYHCSHCAKVFSSNTNLIYHKKIHTGEKPYQCTQCNKGFRSNSNLISHQRTHTG</sequence>
<evidence type="ECO:0000313" key="10">
    <source>
        <dbReference type="Proteomes" id="UP001497623"/>
    </source>
</evidence>
<evidence type="ECO:0000256" key="5">
    <source>
        <dbReference type="ARBA" id="ARBA00022833"/>
    </source>
</evidence>
<dbReference type="SUPFAM" id="SSF57667">
    <property type="entry name" value="beta-beta-alpha zinc fingers"/>
    <property type="match status" value="1"/>
</dbReference>
<evidence type="ECO:0000259" key="8">
    <source>
        <dbReference type="PROSITE" id="PS50157"/>
    </source>
</evidence>
<name>A0AAV2S6X1_MEGNR</name>
<dbReference type="FunFam" id="3.30.160.60:FF:000710">
    <property type="entry name" value="Zinc finger protein 768"/>
    <property type="match status" value="1"/>
</dbReference>
<reference evidence="9 10" key="1">
    <citation type="submission" date="2024-05" db="EMBL/GenBank/DDBJ databases">
        <authorList>
            <person name="Wallberg A."/>
        </authorList>
    </citation>
    <scope>NUCLEOTIDE SEQUENCE [LARGE SCALE GENOMIC DNA]</scope>
</reference>
<gene>
    <name evidence="9" type="ORF">MNOR_LOCUS33879</name>
</gene>
<dbReference type="GO" id="GO:0000978">
    <property type="term" value="F:RNA polymerase II cis-regulatory region sequence-specific DNA binding"/>
    <property type="evidence" value="ECO:0007669"/>
    <property type="project" value="TreeGrafter"/>
</dbReference>
<dbReference type="GO" id="GO:0005634">
    <property type="term" value="C:nucleus"/>
    <property type="evidence" value="ECO:0007669"/>
    <property type="project" value="UniProtKB-SubCell"/>
</dbReference>
<dbReference type="PROSITE" id="PS50157">
    <property type="entry name" value="ZINC_FINGER_C2H2_2"/>
    <property type="match status" value="2"/>
</dbReference>
<dbReference type="InterPro" id="IPR013087">
    <property type="entry name" value="Znf_C2H2_type"/>
</dbReference>
<protein>
    <recommendedName>
        <fullName evidence="8">C2H2-type domain-containing protein</fullName>
    </recommendedName>
</protein>
<evidence type="ECO:0000256" key="1">
    <source>
        <dbReference type="ARBA" id="ARBA00004123"/>
    </source>
</evidence>
<dbReference type="Gene3D" id="3.30.160.60">
    <property type="entry name" value="Classic Zinc Finger"/>
    <property type="match status" value="2"/>
</dbReference>
<dbReference type="AlphaFoldDB" id="A0AAV2S6X1"/>
<dbReference type="GO" id="GO:0000981">
    <property type="term" value="F:DNA-binding transcription factor activity, RNA polymerase II-specific"/>
    <property type="evidence" value="ECO:0007669"/>
    <property type="project" value="TreeGrafter"/>
</dbReference>
<comment type="caution">
    <text evidence="9">The sequence shown here is derived from an EMBL/GenBank/DDBJ whole genome shotgun (WGS) entry which is preliminary data.</text>
</comment>
<dbReference type="FunFam" id="3.30.160.60:FF:002343">
    <property type="entry name" value="Zinc finger protein 33A"/>
    <property type="match status" value="1"/>
</dbReference>
<proteinExistence type="predicted"/>
<dbReference type="Proteomes" id="UP001497623">
    <property type="component" value="Unassembled WGS sequence"/>
</dbReference>
<feature type="domain" description="C2H2-type" evidence="8">
    <location>
        <begin position="141"/>
        <end position="165"/>
    </location>
</feature>
<keyword evidence="6" id="KW-0539">Nucleus</keyword>
<dbReference type="InterPro" id="IPR036236">
    <property type="entry name" value="Znf_C2H2_sf"/>
</dbReference>